<dbReference type="SUPFAM" id="SSF56112">
    <property type="entry name" value="Protein kinase-like (PK-like)"/>
    <property type="match status" value="1"/>
</dbReference>
<dbReference type="InterPro" id="IPR000719">
    <property type="entry name" value="Prot_kinase_dom"/>
</dbReference>
<dbReference type="Ensembl" id="ENSPCET00000022497.1">
    <property type="protein sequence ID" value="ENSPCEP00000021754.1"/>
    <property type="gene ID" value="ENSPCEG00000016708.1"/>
</dbReference>
<proteinExistence type="predicted"/>
<evidence type="ECO:0000256" key="1">
    <source>
        <dbReference type="ARBA" id="ARBA00022527"/>
    </source>
</evidence>
<keyword evidence="5" id="KW-0067">ATP-binding</keyword>
<name>A0A8C8SHD6_9SAUR</name>
<dbReference type="Pfam" id="PF00069">
    <property type="entry name" value="Pkinase"/>
    <property type="match status" value="1"/>
</dbReference>
<dbReference type="PROSITE" id="PS50011">
    <property type="entry name" value="PROTEIN_KINASE_DOM"/>
    <property type="match status" value="1"/>
</dbReference>
<keyword evidence="2" id="KW-0808">Transferase</keyword>
<evidence type="ECO:0000313" key="8">
    <source>
        <dbReference type="Proteomes" id="UP000694393"/>
    </source>
</evidence>
<sequence>LKRIRKAHVVHRRQQEHVYMEKRVLQQSHCPFIVRLFGTFRDSQHVYMLLEFCEGGELWTKLREVRRCFEEEVAVFCAACVLEALDYLHGNGIIYRDLKPENLMLDKRGYIKLVDFGFAKELERGEKTYSFCGTPEYLAPEILRHEGHDFAVDFWMMGVLIFEMLVGRPPFHSAEPQKIYSKILDGVFSFPAYLSEAACSLIAKLCRCGAGRGQGAAPHGCTEGSGGCWPVHKAGFRGLQGLTWGA</sequence>
<dbReference type="InterPro" id="IPR011009">
    <property type="entry name" value="Kinase-like_dom_sf"/>
</dbReference>
<keyword evidence="4" id="KW-0418">Kinase</keyword>
<protein>
    <recommendedName>
        <fullName evidence="6">Protein kinase domain-containing protein</fullName>
    </recommendedName>
</protein>
<dbReference type="GO" id="GO:0005524">
    <property type="term" value="F:ATP binding"/>
    <property type="evidence" value="ECO:0007669"/>
    <property type="project" value="UniProtKB-KW"/>
</dbReference>
<dbReference type="PANTHER" id="PTHR24353:SF118">
    <property type="entry name" value="PROTEIN KINASE CGMP-DEPENDENT 3"/>
    <property type="match status" value="1"/>
</dbReference>
<dbReference type="GO" id="GO:0004674">
    <property type="term" value="F:protein serine/threonine kinase activity"/>
    <property type="evidence" value="ECO:0007669"/>
    <property type="project" value="UniProtKB-KW"/>
</dbReference>
<dbReference type="AlphaFoldDB" id="A0A8C8SHD6"/>
<feature type="domain" description="Protein kinase" evidence="6">
    <location>
        <begin position="1"/>
        <end position="246"/>
    </location>
</feature>
<reference evidence="7" key="1">
    <citation type="submission" date="2025-08" db="UniProtKB">
        <authorList>
            <consortium name="Ensembl"/>
        </authorList>
    </citation>
    <scope>IDENTIFICATION</scope>
</reference>
<keyword evidence="1" id="KW-0723">Serine/threonine-protein kinase</keyword>
<keyword evidence="3" id="KW-0547">Nucleotide-binding</keyword>
<reference evidence="7" key="2">
    <citation type="submission" date="2025-09" db="UniProtKB">
        <authorList>
            <consortium name="Ensembl"/>
        </authorList>
    </citation>
    <scope>IDENTIFICATION</scope>
</reference>
<keyword evidence="8" id="KW-1185">Reference proteome</keyword>
<dbReference type="FunFam" id="1.10.510.10:FF:000551">
    <property type="entry name" value="Non-specific serine/threonine protein kinase"/>
    <property type="match status" value="1"/>
</dbReference>
<evidence type="ECO:0000313" key="7">
    <source>
        <dbReference type="Ensembl" id="ENSPCEP00000021754.1"/>
    </source>
</evidence>
<evidence type="ECO:0000256" key="5">
    <source>
        <dbReference type="ARBA" id="ARBA00022840"/>
    </source>
</evidence>
<dbReference type="Gene3D" id="1.10.510.10">
    <property type="entry name" value="Transferase(Phosphotransferase) domain 1"/>
    <property type="match status" value="1"/>
</dbReference>
<dbReference type="InterPro" id="IPR008271">
    <property type="entry name" value="Ser/Thr_kinase_AS"/>
</dbReference>
<dbReference type="PANTHER" id="PTHR24353">
    <property type="entry name" value="CYCLIC NUCLEOTIDE-DEPENDENT PROTEIN KINASE"/>
    <property type="match status" value="1"/>
</dbReference>
<evidence type="ECO:0000259" key="6">
    <source>
        <dbReference type="PROSITE" id="PS50011"/>
    </source>
</evidence>
<dbReference type="Proteomes" id="UP000694393">
    <property type="component" value="Unplaced"/>
</dbReference>
<evidence type="ECO:0000256" key="2">
    <source>
        <dbReference type="ARBA" id="ARBA00022679"/>
    </source>
</evidence>
<dbReference type="PROSITE" id="PS00108">
    <property type="entry name" value="PROTEIN_KINASE_ST"/>
    <property type="match status" value="1"/>
</dbReference>
<evidence type="ECO:0000256" key="4">
    <source>
        <dbReference type="ARBA" id="ARBA00022777"/>
    </source>
</evidence>
<organism evidence="7 8">
    <name type="scientific">Pelusios castaneus</name>
    <name type="common">West African mud turtle</name>
    <dbReference type="NCBI Taxonomy" id="367368"/>
    <lineage>
        <taxon>Eukaryota</taxon>
        <taxon>Metazoa</taxon>
        <taxon>Chordata</taxon>
        <taxon>Craniata</taxon>
        <taxon>Vertebrata</taxon>
        <taxon>Euteleostomi</taxon>
        <taxon>Archelosauria</taxon>
        <taxon>Testudinata</taxon>
        <taxon>Testudines</taxon>
        <taxon>Pleurodira</taxon>
        <taxon>Pelomedusidae</taxon>
        <taxon>Pelusios</taxon>
    </lineage>
</organism>
<accession>A0A8C8SHD6</accession>
<evidence type="ECO:0000256" key="3">
    <source>
        <dbReference type="ARBA" id="ARBA00022741"/>
    </source>
</evidence>
<dbReference type="SMART" id="SM00220">
    <property type="entry name" value="S_TKc"/>
    <property type="match status" value="1"/>
</dbReference>
<dbReference type="Gene3D" id="3.30.200.20">
    <property type="entry name" value="Phosphorylase Kinase, domain 1"/>
    <property type="match status" value="1"/>
</dbReference>